<keyword evidence="1" id="KW-0479">Metal-binding</keyword>
<proteinExistence type="predicted"/>
<dbReference type="Proteomes" id="UP000185936">
    <property type="component" value="Unassembled WGS sequence"/>
</dbReference>
<reference evidence="2" key="1">
    <citation type="submission" date="2017-01" db="EMBL/GenBank/DDBJ databases">
        <authorList>
            <person name="Varghese N."/>
            <person name="Submissions S."/>
        </authorList>
    </citation>
    <scope>NUCLEOTIDE SEQUENCE [LARGE SCALE GENOMIC DNA]</scope>
    <source>
        <strain evidence="2">type strain: HArc-</strain>
    </source>
</reference>
<sequence length="67" mass="7638">MSMECPRCQRSLEELSLGDVSTVACPHCGFADVPVDHVSEDDEPETWRDAFNRFYEDTVGREDATER</sequence>
<evidence type="ECO:0000313" key="1">
    <source>
        <dbReference type="EMBL" id="SIR83820.1"/>
    </source>
</evidence>
<name>A0A1N7E6X4_9EURY</name>
<dbReference type="GO" id="GO:0008270">
    <property type="term" value="F:zinc ion binding"/>
    <property type="evidence" value="ECO:0007669"/>
    <property type="project" value="UniProtKB-KW"/>
</dbReference>
<organism evidence="1 2">
    <name type="scientific">Natronorubrum thiooxidans</name>
    <dbReference type="NCBI Taxonomy" id="308853"/>
    <lineage>
        <taxon>Archaea</taxon>
        <taxon>Methanobacteriati</taxon>
        <taxon>Methanobacteriota</taxon>
        <taxon>Stenosarchaea group</taxon>
        <taxon>Halobacteria</taxon>
        <taxon>Halobacteriales</taxon>
        <taxon>Natrialbaceae</taxon>
        <taxon>Natronorubrum</taxon>
    </lineage>
</organism>
<gene>
    <name evidence="1" type="ORF">SAMN05421752_103258</name>
</gene>
<accession>A0A1N7E6X4</accession>
<protein>
    <submittedName>
        <fullName evidence="1">Transcription factor zinc-finger</fullName>
    </submittedName>
</protein>
<evidence type="ECO:0000313" key="2">
    <source>
        <dbReference type="Proteomes" id="UP000185936"/>
    </source>
</evidence>
<keyword evidence="1" id="KW-0862">Zinc</keyword>
<dbReference type="EMBL" id="FTNR01000003">
    <property type="protein sequence ID" value="SIR83820.1"/>
    <property type="molecule type" value="Genomic_DNA"/>
</dbReference>
<keyword evidence="1" id="KW-0863">Zinc-finger</keyword>
<keyword evidence="2" id="KW-1185">Reference proteome</keyword>
<dbReference type="AlphaFoldDB" id="A0A1N7E6X4"/>